<dbReference type="Proteomes" id="UP000265520">
    <property type="component" value="Unassembled WGS sequence"/>
</dbReference>
<evidence type="ECO:0000313" key="2">
    <source>
        <dbReference type="Proteomes" id="UP000265520"/>
    </source>
</evidence>
<dbReference type="AlphaFoldDB" id="A0A392SNV0"/>
<reference evidence="1 2" key="1">
    <citation type="journal article" date="2018" name="Front. Plant Sci.">
        <title>Red Clover (Trifolium pratense) and Zigzag Clover (T. medium) - A Picture of Genomic Similarities and Differences.</title>
        <authorList>
            <person name="Dluhosova J."/>
            <person name="Istvanek J."/>
            <person name="Nedelnik J."/>
            <person name="Repkova J."/>
        </authorList>
    </citation>
    <scope>NUCLEOTIDE SEQUENCE [LARGE SCALE GENOMIC DNA]</scope>
    <source>
        <strain evidence="2">cv. 10/8</strain>
        <tissue evidence="1">Leaf</tissue>
    </source>
</reference>
<comment type="caution">
    <text evidence="1">The sequence shown here is derived from an EMBL/GenBank/DDBJ whole genome shotgun (WGS) entry which is preliminary data.</text>
</comment>
<dbReference type="EMBL" id="LXQA010411240">
    <property type="protein sequence ID" value="MCI50087.1"/>
    <property type="molecule type" value="Genomic_DNA"/>
</dbReference>
<accession>A0A392SNV0</accession>
<evidence type="ECO:0000313" key="1">
    <source>
        <dbReference type="EMBL" id="MCI50087.1"/>
    </source>
</evidence>
<proteinExistence type="predicted"/>
<organism evidence="1 2">
    <name type="scientific">Trifolium medium</name>
    <dbReference type="NCBI Taxonomy" id="97028"/>
    <lineage>
        <taxon>Eukaryota</taxon>
        <taxon>Viridiplantae</taxon>
        <taxon>Streptophyta</taxon>
        <taxon>Embryophyta</taxon>
        <taxon>Tracheophyta</taxon>
        <taxon>Spermatophyta</taxon>
        <taxon>Magnoliopsida</taxon>
        <taxon>eudicotyledons</taxon>
        <taxon>Gunneridae</taxon>
        <taxon>Pentapetalae</taxon>
        <taxon>rosids</taxon>
        <taxon>fabids</taxon>
        <taxon>Fabales</taxon>
        <taxon>Fabaceae</taxon>
        <taxon>Papilionoideae</taxon>
        <taxon>50 kb inversion clade</taxon>
        <taxon>NPAAA clade</taxon>
        <taxon>Hologalegina</taxon>
        <taxon>IRL clade</taxon>
        <taxon>Trifolieae</taxon>
        <taxon>Trifolium</taxon>
    </lineage>
</organism>
<name>A0A392SNV0_9FABA</name>
<protein>
    <submittedName>
        <fullName evidence="1">Uncharacterized protein</fullName>
    </submittedName>
</protein>
<sequence length="59" mass="6626">MQTFPDHPEEKGYDLVPKSGSPIRLLVEGLDKTILQTLHSLSSTPKDSGNLEGYFPRKR</sequence>
<keyword evidence="2" id="KW-1185">Reference proteome</keyword>